<protein>
    <submittedName>
        <fullName evidence="1">OsmC family protein</fullName>
    </submittedName>
</protein>
<reference evidence="1 2" key="1">
    <citation type="submission" date="2020-02" db="EMBL/GenBank/DDBJ databases">
        <title>Pelistega sp. NLN82 were isolated from wild rodents of the Hainan Island.</title>
        <authorList>
            <person name="Niu N."/>
            <person name="Zhou J."/>
        </authorList>
    </citation>
    <scope>NUCLEOTIDE SEQUENCE [LARGE SCALE GENOMIC DNA]</scope>
    <source>
        <strain evidence="1 2">NLN82</strain>
    </source>
</reference>
<dbReference type="EMBL" id="JAAGYR010000004">
    <property type="protein sequence ID" value="NEN75324.1"/>
    <property type="molecule type" value="Genomic_DNA"/>
</dbReference>
<dbReference type="InterPro" id="IPR036102">
    <property type="entry name" value="OsmC/Ohrsf"/>
</dbReference>
<dbReference type="Pfam" id="PF02566">
    <property type="entry name" value="OsmC"/>
    <property type="match status" value="1"/>
</dbReference>
<dbReference type="InterPro" id="IPR015946">
    <property type="entry name" value="KH_dom-like_a/b"/>
</dbReference>
<name>A0A6L9Y676_9BURK</name>
<organism evidence="1 2">
    <name type="scientific">Pelistega ratti</name>
    <dbReference type="NCBI Taxonomy" id="2652177"/>
    <lineage>
        <taxon>Bacteria</taxon>
        <taxon>Pseudomonadati</taxon>
        <taxon>Pseudomonadota</taxon>
        <taxon>Betaproteobacteria</taxon>
        <taxon>Burkholderiales</taxon>
        <taxon>Alcaligenaceae</taxon>
        <taxon>Pelistega</taxon>
    </lineage>
</organism>
<comment type="caution">
    <text evidence="1">The sequence shown here is derived from an EMBL/GenBank/DDBJ whole genome shotgun (WGS) entry which is preliminary data.</text>
</comment>
<dbReference type="Gene3D" id="3.30.300.20">
    <property type="match status" value="1"/>
</dbReference>
<proteinExistence type="predicted"/>
<evidence type="ECO:0000313" key="1">
    <source>
        <dbReference type="EMBL" id="NEN75324.1"/>
    </source>
</evidence>
<dbReference type="AlphaFoldDB" id="A0A6L9Y676"/>
<dbReference type="InterPro" id="IPR003718">
    <property type="entry name" value="OsmC/Ohr_fam"/>
</dbReference>
<evidence type="ECO:0000313" key="2">
    <source>
        <dbReference type="Proteomes" id="UP000477651"/>
    </source>
</evidence>
<dbReference type="RefSeq" id="WP_163764015.1">
    <property type="nucleotide sequence ID" value="NZ_JAAGYR010000004.1"/>
</dbReference>
<sequence>MNSIKVVYQGALQQQVTHLASGQQFLTDGPLAAGGKGELSAPTDLLVSALTTCAMTIMALKAESAGANFNGCYAESGKTVSMEDFRVVKIEITFYLKAAYSPELRQILESATTEMCIVGRSLHPSLEQKFNFIYQ</sequence>
<dbReference type="Proteomes" id="UP000477651">
    <property type="component" value="Unassembled WGS sequence"/>
</dbReference>
<accession>A0A6L9Y676</accession>
<dbReference type="SUPFAM" id="SSF82784">
    <property type="entry name" value="OsmC-like"/>
    <property type="match status" value="1"/>
</dbReference>
<gene>
    <name evidence="1" type="ORF">F9B74_03145</name>
</gene>
<keyword evidence="2" id="KW-1185">Reference proteome</keyword>